<protein>
    <recommendedName>
        <fullName evidence="4">DNA-directed RNA polymerase III subunit</fullName>
    </recommendedName>
</protein>
<dbReference type="Pfam" id="PF11705">
    <property type="entry name" value="RNA_pol_3_Rpc31"/>
    <property type="match status" value="1"/>
</dbReference>
<name>H0EVJ4_GLAL7</name>
<feature type="compositionally biased region" description="Acidic residues" evidence="5">
    <location>
        <begin position="186"/>
        <end position="216"/>
    </location>
</feature>
<evidence type="ECO:0000256" key="5">
    <source>
        <dbReference type="SAM" id="MobiDB-lite"/>
    </source>
</evidence>
<dbReference type="AlphaFoldDB" id="H0EVJ4"/>
<dbReference type="Proteomes" id="UP000005446">
    <property type="component" value="Unassembled WGS sequence"/>
</dbReference>
<dbReference type="GO" id="GO:0006383">
    <property type="term" value="P:transcription by RNA polymerase III"/>
    <property type="evidence" value="ECO:0007669"/>
    <property type="project" value="UniProtKB-UniRule"/>
</dbReference>
<keyword evidence="7" id="KW-1185">Reference proteome</keyword>
<evidence type="ECO:0000256" key="1">
    <source>
        <dbReference type="ARBA" id="ARBA00004123"/>
    </source>
</evidence>
<comment type="caution">
    <text evidence="6">The sequence shown here is derived from an EMBL/GenBank/DDBJ whole genome shotgun (WGS) entry which is preliminary data.</text>
</comment>
<organism evidence="6 7">
    <name type="scientific">Glarea lozoyensis (strain ATCC 74030 / MF5533)</name>
    <dbReference type="NCBI Taxonomy" id="1104152"/>
    <lineage>
        <taxon>Eukaryota</taxon>
        <taxon>Fungi</taxon>
        <taxon>Dikarya</taxon>
        <taxon>Ascomycota</taxon>
        <taxon>Pezizomycotina</taxon>
        <taxon>Leotiomycetes</taxon>
        <taxon>Helotiales</taxon>
        <taxon>Helotiaceae</taxon>
        <taxon>Glarea</taxon>
    </lineage>
</organism>
<reference evidence="6 7" key="1">
    <citation type="journal article" date="2012" name="Eukaryot. Cell">
        <title>Genome sequence of the fungus Glarea lozoyensis: the first genome sequence of a species from the Helotiaceae family.</title>
        <authorList>
            <person name="Youssar L."/>
            <person name="Gruening B.A."/>
            <person name="Erxleben A."/>
            <person name="Guenther S."/>
            <person name="Huettel W."/>
        </authorList>
    </citation>
    <scope>NUCLEOTIDE SEQUENCE [LARGE SCALE GENOMIC DNA]</scope>
    <source>
        <strain evidence="7">ATCC 74030 / MF5533</strain>
    </source>
</reference>
<feature type="compositionally biased region" description="Gly residues" evidence="5">
    <location>
        <begin position="1"/>
        <end position="14"/>
    </location>
</feature>
<dbReference type="PANTHER" id="PTHR15367">
    <property type="entry name" value="DNA-DIRECTED RNA POLYMERASE III"/>
    <property type="match status" value="1"/>
</dbReference>
<comment type="similarity">
    <text evidence="2 4">Belongs to the eukaryotic RPC7 RNA polymerase subunit family.</text>
</comment>
<dbReference type="PANTHER" id="PTHR15367:SF2">
    <property type="entry name" value="DNA-DIRECTED RNA POLYMERASE III SUBUNIT"/>
    <property type="match status" value="1"/>
</dbReference>
<evidence type="ECO:0000313" key="6">
    <source>
        <dbReference type="EMBL" id="EHK97455.1"/>
    </source>
</evidence>
<evidence type="ECO:0000313" key="7">
    <source>
        <dbReference type="Proteomes" id="UP000005446"/>
    </source>
</evidence>
<dbReference type="PIRSF" id="PIRSF000777">
    <property type="entry name" value="RNA_polIII_C31"/>
    <property type="match status" value="1"/>
</dbReference>
<comment type="subunit">
    <text evidence="4">Component of the RNA polymerase III (Pol III) complex.</text>
</comment>
<dbReference type="EMBL" id="AGUE01000194">
    <property type="protein sequence ID" value="EHK97455.1"/>
    <property type="molecule type" value="Genomic_DNA"/>
</dbReference>
<sequence length="244" mass="27263">MSRGGRGGNRGGLKGATWDTTNDYVDLIETGPRPNYPDHPHLKQPAPFTDVEVRQFDHYKSLQTQIHRGPLYTQSTRRNAENPAKTFNEDQFNQQYGTNPKADLDPFTAVETYSMRYLPKKNVIPKLSGRPFNKDLFPKELWPTLEGEEGEKVRKSINGAMQKKAAMMGIKANKGQALETILAAMGDDEEIADPDEENPDDEDVDDDFEDQDEDMGGDYNAEQYFDNGDDADDGDGDAGGGDDY</sequence>
<accession>H0EVJ4</accession>
<evidence type="ECO:0000256" key="2">
    <source>
        <dbReference type="ARBA" id="ARBA00008352"/>
    </source>
</evidence>
<dbReference type="HOGENOM" id="CLU_072641_1_0_1"/>
<proteinExistence type="inferred from homology"/>
<feature type="region of interest" description="Disordered" evidence="5">
    <location>
        <begin position="182"/>
        <end position="244"/>
    </location>
</feature>
<feature type="region of interest" description="Disordered" evidence="5">
    <location>
        <begin position="1"/>
        <end position="20"/>
    </location>
</feature>
<gene>
    <name evidence="6" type="ORF">M7I_6792</name>
</gene>
<dbReference type="GO" id="GO:0005666">
    <property type="term" value="C:RNA polymerase III complex"/>
    <property type="evidence" value="ECO:0007669"/>
    <property type="project" value="UniProtKB-UniRule"/>
</dbReference>
<evidence type="ECO:0000256" key="3">
    <source>
        <dbReference type="ARBA" id="ARBA00023242"/>
    </source>
</evidence>
<comment type="subcellular location">
    <subcellularLocation>
        <location evidence="1 4">Nucleus</location>
    </subcellularLocation>
</comment>
<feature type="compositionally biased region" description="Acidic residues" evidence="5">
    <location>
        <begin position="227"/>
        <end position="244"/>
    </location>
</feature>
<keyword evidence="3 4" id="KW-0539">Nucleus</keyword>
<evidence type="ECO:0000256" key="4">
    <source>
        <dbReference type="PIRNR" id="PIRNR000777"/>
    </source>
</evidence>
<dbReference type="OrthoDB" id="5377312at2759"/>
<dbReference type="InParanoid" id="H0EVJ4"/>
<comment type="function">
    <text evidence="4">DNA-dependent RNA polymerase catalyzes the transcription of DNA into RNA using the four ribonucleoside triphosphates as substrates. Specific peripheric component of RNA polymerase III which synthesizes small RNAs, such as 5S rRNA and tRNAs.</text>
</comment>
<dbReference type="InterPro" id="IPR024661">
    <property type="entry name" value="RNA_pol_III_Rpc31"/>
</dbReference>